<keyword evidence="4 15" id="KW-0138">CF(0)</keyword>
<dbReference type="NCBIfam" id="NF004411">
    <property type="entry name" value="PRK05759.1-2"/>
    <property type="match status" value="1"/>
</dbReference>
<dbReference type="InterPro" id="IPR005864">
    <property type="entry name" value="ATP_synth_F0_bsu_bac"/>
</dbReference>
<keyword evidence="10 15" id="KW-0066">ATP synthesis</keyword>
<comment type="caution">
    <text evidence="18">The sequence shown here is derived from an EMBL/GenBank/DDBJ whole genome shotgun (WGS) entry which is preliminary data.</text>
</comment>
<dbReference type="InterPro" id="IPR028987">
    <property type="entry name" value="ATP_synth_B-like_membr_sf"/>
</dbReference>
<evidence type="ECO:0000256" key="9">
    <source>
        <dbReference type="ARBA" id="ARBA00023136"/>
    </source>
</evidence>
<evidence type="ECO:0000256" key="2">
    <source>
        <dbReference type="ARBA" id="ARBA00022448"/>
    </source>
</evidence>
<keyword evidence="19" id="KW-1185">Reference proteome</keyword>
<dbReference type="PANTHER" id="PTHR33445:SF1">
    <property type="entry name" value="ATP SYNTHASE SUBUNIT B"/>
    <property type="match status" value="1"/>
</dbReference>
<dbReference type="CDD" id="cd06503">
    <property type="entry name" value="ATP-synt_Fo_b"/>
    <property type="match status" value="1"/>
</dbReference>
<dbReference type="STRING" id="1658765.Msub_13158"/>
<dbReference type="GO" id="GO:0045259">
    <property type="term" value="C:proton-transporting ATP synthase complex"/>
    <property type="evidence" value="ECO:0007669"/>
    <property type="project" value="UniProtKB-KW"/>
</dbReference>
<evidence type="ECO:0000256" key="16">
    <source>
        <dbReference type="RuleBase" id="RU003848"/>
    </source>
</evidence>
<evidence type="ECO:0000256" key="3">
    <source>
        <dbReference type="ARBA" id="ARBA00022475"/>
    </source>
</evidence>
<comment type="function">
    <text evidence="11 15">F(1)F(0) ATP synthase produces ATP from ADP in the presence of a proton or sodium gradient. F-type ATPases consist of two structural domains, F(1) containing the extramembraneous catalytic core and F(0) containing the membrane proton channel, linked together by a central stalk and a peripheral stalk. During catalysis, ATP synthesis in the catalytic domain of F(1) is coupled via a rotary mechanism of the central stalk subunits to proton translocation.</text>
</comment>
<reference evidence="18 19" key="1">
    <citation type="submission" date="2015-06" db="EMBL/GenBank/DDBJ databases">
        <title>Marinobacter subterrani, a genetically tractable neutrophilic iron-oxidizing strain isolated from the Soudan Iron Mine.</title>
        <authorList>
            <person name="Bonis B.M."/>
            <person name="Gralnick J.A."/>
        </authorList>
    </citation>
    <scope>NUCLEOTIDE SEQUENCE [LARGE SCALE GENOMIC DNA]</scope>
    <source>
        <strain evidence="18 19">JG233</strain>
    </source>
</reference>
<dbReference type="AlphaFoldDB" id="A0A0J7JEN9"/>
<dbReference type="SUPFAM" id="SSF81573">
    <property type="entry name" value="F1F0 ATP synthase subunit B, membrane domain"/>
    <property type="match status" value="1"/>
</dbReference>
<comment type="subunit">
    <text evidence="13">F-type ATPases have 2 components, F(1) - the catalytic core - and F(0) - the membrane proton channel. F(1) has five subunits: alpha(3), beta(3), gamma(1), delta(1), epsilon(1). F(0) has four main subunits: a(1), b(2) and c(10-14). The alpha and beta chains form an alternating ring which encloses part of the gamma chain. F(1) is attached to F(0) by a central stalk formed by the gamma and epsilon chains, while a peripheral stalk is formed by the delta and b chains.</text>
</comment>
<dbReference type="Pfam" id="PF00430">
    <property type="entry name" value="ATP-synt_B"/>
    <property type="match status" value="1"/>
</dbReference>
<comment type="subcellular location">
    <subcellularLocation>
        <location evidence="15">Cell membrane</location>
        <topology evidence="15">Single-pass membrane protein</topology>
    </subcellularLocation>
    <subcellularLocation>
        <location evidence="14">Endomembrane system</location>
        <topology evidence="14">Single-pass membrane protein</topology>
    </subcellularLocation>
</comment>
<feature type="transmembrane region" description="Helical" evidence="15">
    <location>
        <begin position="6"/>
        <end position="26"/>
    </location>
</feature>
<dbReference type="HAMAP" id="MF_01398">
    <property type="entry name" value="ATP_synth_b_bprime"/>
    <property type="match status" value="1"/>
</dbReference>
<gene>
    <name evidence="15" type="primary">atpF</name>
    <name evidence="18" type="ORF">Msub_13158</name>
</gene>
<keyword evidence="17" id="KW-0175">Coiled coil</keyword>
<evidence type="ECO:0000256" key="17">
    <source>
        <dbReference type="SAM" id="Coils"/>
    </source>
</evidence>
<feature type="coiled-coil region" evidence="17">
    <location>
        <begin position="44"/>
        <end position="122"/>
    </location>
</feature>
<evidence type="ECO:0000313" key="18">
    <source>
        <dbReference type="EMBL" id="KMQ76943.1"/>
    </source>
</evidence>
<dbReference type="Proteomes" id="UP000036102">
    <property type="component" value="Unassembled WGS sequence"/>
</dbReference>
<keyword evidence="6 15" id="KW-0375">Hydrogen ion transport</keyword>
<dbReference type="PATRIC" id="fig|1658765.3.peg.3188"/>
<evidence type="ECO:0000256" key="15">
    <source>
        <dbReference type="HAMAP-Rule" id="MF_01398"/>
    </source>
</evidence>
<dbReference type="GO" id="GO:0005886">
    <property type="term" value="C:plasma membrane"/>
    <property type="evidence" value="ECO:0007669"/>
    <property type="project" value="UniProtKB-SubCell"/>
</dbReference>
<proteinExistence type="inferred from homology"/>
<dbReference type="PANTHER" id="PTHR33445">
    <property type="entry name" value="ATP SYNTHASE SUBUNIT B', CHLOROPLASTIC"/>
    <property type="match status" value="1"/>
</dbReference>
<evidence type="ECO:0000256" key="1">
    <source>
        <dbReference type="ARBA" id="ARBA00005513"/>
    </source>
</evidence>
<protein>
    <recommendedName>
        <fullName evidence="15">ATP synthase subunit b</fullName>
    </recommendedName>
    <alternativeName>
        <fullName evidence="15">ATP synthase F(0) sector subunit b</fullName>
    </alternativeName>
    <alternativeName>
        <fullName evidence="15">ATPase subunit I</fullName>
    </alternativeName>
    <alternativeName>
        <fullName evidence="15">F-type ATPase subunit b</fullName>
        <shortName evidence="15">F-ATPase subunit b</shortName>
    </alternativeName>
</protein>
<dbReference type="NCBIfam" id="TIGR01144">
    <property type="entry name" value="ATP_synt_b"/>
    <property type="match status" value="1"/>
</dbReference>
<dbReference type="GO" id="GO:0046933">
    <property type="term" value="F:proton-transporting ATP synthase activity, rotational mechanism"/>
    <property type="evidence" value="ECO:0007669"/>
    <property type="project" value="UniProtKB-UniRule"/>
</dbReference>
<comment type="subunit">
    <text evidence="15">F-type ATPases have 2 components, F(1) - the catalytic core - and F(0) - the membrane proton channel. F(1) has five subunits: alpha(3), beta(3), gamma(1), delta(1), epsilon(1). F(0) has three main subunits: a(1), b(2) and c(10-14). The alpha and beta chains form an alternating ring which encloses part of the gamma chain. F(1) is attached to F(0) by a central stalk formed by the gamma and epsilon chains, while a peripheral stalk is formed by the delta and b chains.</text>
</comment>
<dbReference type="GO" id="GO:0012505">
    <property type="term" value="C:endomembrane system"/>
    <property type="evidence" value="ECO:0007669"/>
    <property type="project" value="UniProtKB-SubCell"/>
</dbReference>
<keyword evidence="3 15" id="KW-1003">Cell membrane</keyword>
<keyword evidence="7 15" id="KW-1133">Transmembrane helix</keyword>
<sequence>MSFNLTFIGQMIAFAVFVWLSMRYVWTPITKAMDERQEKIADGLSAADRANRDLELAQEKAEQELRQAKRQAAEIIEQANRRSAQLVDEAKQNARLEGERLLTQARAEVDREQNSAKEVLRAELASLVIQGAEKILESSVDAKVHSEMLDKLSAQL</sequence>
<keyword evidence="8 15" id="KW-0406">Ion transport</keyword>
<dbReference type="Gene3D" id="6.10.250.1580">
    <property type="match status" value="1"/>
</dbReference>
<evidence type="ECO:0000256" key="6">
    <source>
        <dbReference type="ARBA" id="ARBA00022781"/>
    </source>
</evidence>
<organism evidence="18 19">
    <name type="scientific">Marinobacter subterrani</name>
    <dbReference type="NCBI Taxonomy" id="1658765"/>
    <lineage>
        <taxon>Bacteria</taxon>
        <taxon>Pseudomonadati</taxon>
        <taxon>Pseudomonadota</taxon>
        <taxon>Gammaproteobacteria</taxon>
        <taxon>Pseudomonadales</taxon>
        <taxon>Marinobacteraceae</taxon>
        <taxon>Marinobacter</taxon>
    </lineage>
</organism>
<dbReference type="OrthoDB" id="9788020at2"/>
<evidence type="ECO:0000256" key="8">
    <source>
        <dbReference type="ARBA" id="ARBA00023065"/>
    </source>
</evidence>
<comment type="similarity">
    <text evidence="1 15 16">Belongs to the ATPase B chain family.</text>
</comment>
<evidence type="ECO:0000256" key="11">
    <source>
        <dbReference type="ARBA" id="ARBA00025198"/>
    </source>
</evidence>
<evidence type="ECO:0000256" key="13">
    <source>
        <dbReference type="ARBA" id="ARBA00026054"/>
    </source>
</evidence>
<evidence type="ECO:0000256" key="5">
    <source>
        <dbReference type="ARBA" id="ARBA00022692"/>
    </source>
</evidence>
<dbReference type="EMBL" id="LFBU01000001">
    <property type="protein sequence ID" value="KMQ76943.1"/>
    <property type="molecule type" value="Genomic_DNA"/>
</dbReference>
<keyword evidence="5 15" id="KW-0812">Transmembrane</keyword>
<comment type="function">
    <text evidence="12">Component of the F(0) channel, it forms part of the peripheral stalk, linking F(1) to F(0). The b'-subunit is a diverged and duplicated form of b found in plants and photosynthetic bacteria.</text>
</comment>
<keyword evidence="9 15" id="KW-0472">Membrane</keyword>
<evidence type="ECO:0000256" key="4">
    <source>
        <dbReference type="ARBA" id="ARBA00022547"/>
    </source>
</evidence>
<evidence type="ECO:0000256" key="14">
    <source>
        <dbReference type="ARBA" id="ARBA00037847"/>
    </source>
</evidence>
<evidence type="ECO:0000256" key="10">
    <source>
        <dbReference type="ARBA" id="ARBA00023310"/>
    </source>
</evidence>
<dbReference type="GO" id="GO:0046961">
    <property type="term" value="F:proton-transporting ATPase activity, rotational mechanism"/>
    <property type="evidence" value="ECO:0007669"/>
    <property type="project" value="TreeGrafter"/>
</dbReference>
<accession>A0A0J7JEN9</accession>
<keyword evidence="2 15" id="KW-0813">Transport</keyword>
<evidence type="ECO:0000256" key="12">
    <source>
        <dbReference type="ARBA" id="ARBA00025614"/>
    </source>
</evidence>
<evidence type="ECO:0000313" key="19">
    <source>
        <dbReference type="Proteomes" id="UP000036102"/>
    </source>
</evidence>
<dbReference type="RefSeq" id="WP_048496849.1">
    <property type="nucleotide sequence ID" value="NZ_JADQCF010000076.1"/>
</dbReference>
<name>A0A0J7JEN9_9GAMM</name>
<dbReference type="InterPro" id="IPR002146">
    <property type="entry name" value="ATP_synth_b/b'su_bac/chlpt"/>
</dbReference>
<evidence type="ECO:0000256" key="7">
    <source>
        <dbReference type="ARBA" id="ARBA00022989"/>
    </source>
</evidence>
<dbReference type="InterPro" id="IPR050059">
    <property type="entry name" value="ATP_synthase_B_chain"/>
</dbReference>